<feature type="region of interest" description="Disordered" evidence="1">
    <location>
        <begin position="229"/>
        <end position="254"/>
    </location>
</feature>
<dbReference type="EMBL" id="BAAAHD010000078">
    <property type="protein sequence ID" value="GAA0594091.1"/>
    <property type="molecule type" value="Genomic_DNA"/>
</dbReference>
<dbReference type="Proteomes" id="UP001501427">
    <property type="component" value="Unassembled WGS sequence"/>
</dbReference>
<keyword evidence="3" id="KW-1185">Reference proteome</keyword>
<evidence type="ECO:0000313" key="3">
    <source>
        <dbReference type="Proteomes" id="UP001501427"/>
    </source>
</evidence>
<protein>
    <submittedName>
        <fullName evidence="2">Uncharacterized protein</fullName>
    </submittedName>
</protein>
<name>A0ABN1FMT4_9ACTN</name>
<evidence type="ECO:0000313" key="2">
    <source>
        <dbReference type="EMBL" id="GAA0594091.1"/>
    </source>
</evidence>
<sequence>MLIWVGGVTTTILVTALSAWATKAPEFVFGTPKKAGIGVHVSWPTNAGCDVQSAVAMPAGGRPLDSLQFTFEQDPRTTAAKAGAASWENGTLQLTLTNRAADPLHVESVQPRVVRTEPRPRLDWVLEKPKGCGGGEAQRSLKYDLDRDRLLIREGEEESPYGSGGDSSLSGLTVTRDKPAYLRFAVRSCRAYYEWVVDITYTIGNERLSHRVDGLRSAGGVAGVPVYTMTANPDGTRKTEPSGRVTSARCASKG</sequence>
<proteinExistence type="predicted"/>
<comment type="caution">
    <text evidence="2">The sequence shown here is derived from an EMBL/GenBank/DDBJ whole genome shotgun (WGS) entry which is preliminary data.</text>
</comment>
<gene>
    <name evidence="2" type="ORF">GCM10009546_65450</name>
</gene>
<evidence type="ECO:0000256" key="1">
    <source>
        <dbReference type="SAM" id="MobiDB-lite"/>
    </source>
</evidence>
<reference evidence="2 3" key="1">
    <citation type="journal article" date="2019" name="Int. J. Syst. Evol. Microbiol.">
        <title>The Global Catalogue of Microorganisms (GCM) 10K type strain sequencing project: providing services to taxonomists for standard genome sequencing and annotation.</title>
        <authorList>
            <consortium name="The Broad Institute Genomics Platform"/>
            <consortium name="The Broad Institute Genome Sequencing Center for Infectious Disease"/>
            <person name="Wu L."/>
            <person name="Ma J."/>
        </authorList>
    </citation>
    <scope>NUCLEOTIDE SEQUENCE [LARGE SCALE GENOMIC DNA]</scope>
    <source>
        <strain evidence="2 3">JCM 10667</strain>
    </source>
</reference>
<organism evidence="2 3">
    <name type="scientific">Actinomadura livida</name>
    <dbReference type="NCBI Taxonomy" id="79909"/>
    <lineage>
        <taxon>Bacteria</taxon>
        <taxon>Bacillati</taxon>
        <taxon>Actinomycetota</taxon>
        <taxon>Actinomycetes</taxon>
        <taxon>Streptosporangiales</taxon>
        <taxon>Thermomonosporaceae</taxon>
        <taxon>Actinomadura</taxon>
    </lineage>
</organism>
<accession>A0ABN1FMT4</accession>